<dbReference type="AlphaFoldDB" id="A0A1K2IU46"/>
<dbReference type="Proteomes" id="UP000182034">
    <property type="component" value="Unassembled WGS sequence"/>
</dbReference>
<keyword evidence="2 3" id="KW-0067">ATP-binding</keyword>
<dbReference type="GO" id="GO:0031593">
    <property type="term" value="F:polyubiquitin modification-dependent protein binding"/>
    <property type="evidence" value="ECO:0007669"/>
    <property type="project" value="TreeGrafter"/>
</dbReference>
<feature type="domain" description="AAA+ ATPase" evidence="4">
    <location>
        <begin position="508"/>
        <end position="631"/>
    </location>
</feature>
<dbReference type="OrthoDB" id="9809379at2"/>
<dbReference type="InterPro" id="IPR003593">
    <property type="entry name" value="AAA+_ATPase"/>
</dbReference>
<name>A0A1K2IU46_9FLAO</name>
<dbReference type="GO" id="GO:0005524">
    <property type="term" value="F:ATP binding"/>
    <property type="evidence" value="ECO:0007669"/>
    <property type="project" value="UniProtKB-KW"/>
</dbReference>
<accession>A0A1K2IU46</accession>
<evidence type="ECO:0000256" key="1">
    <source>
        <dbReference type="ARBA" id="ARBA00022741"/>
    </source>
</evidence>
<dbReference type="InterPro" id="IPR050168">
    <property type="entry name" value="AAA_ATPase_domain"/>
</dbReference>
<keyword evidence="6" id="KW-1185">Reference proteome</keyword>
<keyword evidence="1 3" id="KW-0547">Nucleotide-binding</keyword>
<feature type="domain" description="AAA+ ATPase" evidence="4">
    <location>
        <begin position="229"/>
        <end position="364"/>
    </location>
</feature>
<dbReference type="GO" id="GO:0030970">
    <property type="term" value="P:retrograde protein transport, ER to cytosol"/>
    <property type="evidence" value="ECO:0007669"/>
    <property type="project" value="TreeGrafter"/>
</dbReference>
<dbReference type="SUPFAM" id="SSF52540">
    <property type="entry name" value="P-loop containing nucleoside triphosphate hydrolases"/>
    <property type="match status" value="2"/>
</dbReference>
<dbReference type="FunFam" id="3.40.50.300:FF:000061">
    <property type="entry name" value="ATPase family, AAA domain-containing 2"/>
    <property type="match status" value="1"/>
</dbReference>
<dbReference type="InterPro" id="IPR003960">
    <property type="entry name" value="ATPase_AAA_CS"/>
</dbReference>
<dbReference type="Pfam" id="PF00004">
    <property type="entry name" value="AAA"/>
    <property type="match status" value="2"/>
</dbReference>
<dbReference type="Gene3D" id="3.40.50.300">
    <property type="entry name" value="P-loop containing nucleotide triphosphate hydrolases"/>
    <property type="match status" value="2"/>
</dbReference>
<comment type="similarity">
    <text evidence="3">Belongs to the AAA ATPase family.</text>
</comment>
<dbReference type="PANTHER" id="PTHR23077:SF195">
    <property type="entry name" value="AAA ATPASE DOMAIN-CONTAINING PROTEIN"/>
    <property type="match status" value="1"/>
</dbReference>
<evidence type="ECO:0000256" key="3">
    <source>
        <dbReference type="RuleBase" id="RU003651"/>
    </source>
</evidence>
<dbReference type="Pfam" id="PF17862">
    <property type="entry name" value="AAA_lid_3"/>
    <property type="match status" value="1"/>
</dbReference>
<sequence length="672" mass="76223">MNTCLTFITGELVRKFPKLTDALWVSESCYNSLIPKGYKGAAYVTIICNEPLKEFILYCKLEMLSSRLDENKFFILPSLISKKEYFDENTLVEIKCLDIHQLKEAQSILFKLPEDLVMTWSEDESEFAIQQYKTKNRLVHYAQSIQLQTGTQKSCFANISKIFPITERDEALRVTENTTITLEGLPEHQQKVIDFEMIGGLDSIIQNIREIIQIPLTYPHILDTFKIQPPKGLLLYGPPGNGKTMIAKAIAYSLGAKFVSIEGPELNSKYVGVAEQRLREKFEEASGYKNSVLFIDEIDSIARKRDHESSESHQIDTVATLLNLMDGIRSAKGLFVIGATNRIDSVDNALRRPGRFELEYEIGLPDQTARLDILKKNIPLNNSSVLDNSVNDSFMVYLSEVTNGYSGADLVSLYRLSVIKAIRRNLIIDSTNGRIEVDENNHPIRLQPTDFQQTLKEITPTPLRGINTSKSFIPWDELIVSDELRQRMEVIHQWTEKASKSYFTQRLPFMNFLLIGEEGSGKRTITQSFSHQFRYEFIVFDAMDYISLALSETIIDLENKLQRCRQIAPSIFFVKNVEHHPQSELLLTKLKATLSGNGNRQPILAIIATTKDAGQFRNTGFESSVEISNTGAEDLKILAQKYEMDSSALDGWEGLPIGSVVRKIEELVIKSL</sequence>
<dbReference type="Gene3D" id="1.10.8.60">
    <property type="match status" value="1"/>
</dbReference>
<dbReference type="InterPro" id="IPR027417">
    <property type="entry name" value="P-loop_NTPase"/>
</dbReference>
<dbReference type="STRING" id="1612149.SAMN05216324_10925"/>
<evidence type="ECO:0000256" key="2">
    <source>
        <dbReference type="ARBA" id="ARBA00022840"/>
    </source>
</evidence>
<dbReference type="SMART" id="SM00382">
    <property type="entry name" value="AAA"/>
    <property type="match status" value="2"/>
</dbReference>
<evidence type="ECO:0000259" key="4">
    <source>
        <dbReference type="SMART" id="SM00382"/>
    </source>
</evidence>
<evidence type="ECO:0000313" key="6">
    <source>
        <dbReference type="Proteomes" id="UP000182034"/>
    </source>
</evidence>
<dbReference type="InterPro" id="IPR041569">
    <property type="entry name" value="AAA_lid_3"/>
</dbReference>
<dbReference type="GO" id="GO:0016887">
    <property type="term" value="F:ATP hydrolysis activity"/>
    <property type="evidence" value="ECO:0007669"/>
    <property type="project" value="InterPro"/>
</dbReference>
<proteinExistence type="inferred from homology"/>
<dbReference type="EMBL" id="FPKW01000009">
    <property type="protein sequence ID" value="SFZ95259.1"/>
    <property type="molecule type" value="Genomic_DNA"/>
</dbReference>
<evidence type="ECO:0000313" key="5">
    <source>
        <dbReference type="EMBL" id="SFZ95259.1"/>
    </source>
</evidence>
<reference evidence="6" key="1">
    <citation type="submission" date="2016-10" db="EMBL/GenBank/DDBJ databases">
        <authorList>
            <person name="Varghese N."/>
            <person name="Submissions S."/>
        </authorList>
    </citation>
    <scope>NUCLEOTIDE SEQUENCE [LARGE SCALE GENOMIC DNA]</scope>
    <source>
        <strain evidence="6">SUR2</strain>
    </source>
</reference>
<organism evidence="5 6">
    <name type="scientific">Chryseobacterium limigenitum</name>
    <dbReference type="NCBI Taxonomy" id="1612149"/>
    <lineage>
        <taxon>Bacteria</taxon>
        <taxon>Pseudomonadati</taxon>
        <taxon>Bacteroidota</taxon>
        <taxon>Flavobacteriia</taxon>
        <taxon>Flavobacteriales</taxon>
        <taxon>Weeksellaceae</taxon>
        <taxon>Chryseobacterium group</taxon>
        <taxon>Chryseobacterium</taxon>
    </lineage>
</organism>
<dbReference type="InterPro" id="IPR003959">
    <property type="entry name" value="ATPase_AAA_core"/>
</dbReference>
<dbReference type="PANTHER" id="PTHR23077">
    <property type="entry name" value="AAA-FAMILY ATPASE"/>
    <property type="match status" value="1"/>
</dbReference>
<dbReference type="RefSeq" id="WP_072410440.1">
    <property type="nucleotide sequence ID" value="NZ_FPKW01000009.1"/>
</dbReference>
<dbReference type="GO" id="GO:0005829">
    <property type="term" value="C:cytosol"/>
    <property type="evidence" value="ECO:0007669"/>
    <property type="project" value="TreeGrafter"/>
</dbReference>
<protein>
    <submittedName>
        <fullName evidence="5">ATPase family associated with various cellular activities (AAA)</fullName>
    </submittedName>
</protein>
<gene>
    <name evidence="5" type="ORF">SAMN05216324_10925</name>
</gene>
<dbReference type="PROSITE" id="PS00674">
    <property type="entry name" value="AAA"/>
    <property type="match status" value="1"/>
</dbReference>